<dbReference type="OrthoDB" id="3216948at2759"/>
<evidence type="ECO:0000313" key="3">
    <source>
        <dbReference type="Proteomes" id="UP000683000"/>
    </source>
</evidence>
<evidence type="ECO:0000313" key="2">
    <source>
        <dbReference type="EMBL" id="KAG6370017.1"/>
    </source>
</evidence>
<proteinExistence type="predicted"/>
<keyword evidence="3" id="KW-1185">Reference proteome</keyword>
<dbReference type="Proteomes" id="UP000683000">
    <property type="component" value="Unassembled WGS sequence"/>
</dbReference>
<protein>
    <submittedName>
        <fullName evidence="2">Uncharacterized protein</fullName>
    </submittedName>
</protein>
<comment type="caution">
    <text evidence="2">The sequence shown here is derived from an EMBL/GenBank/DDBJ whole genome shotgun (WGS) entry which is preliminary data.</text>
</comment>
<name>A0A8I2YDV1_9AGAM</name>
<organism evidence="2 3">
    <name type="scientific">Boletus reticuloceps</name>
    <dbReference type="NCBI Taxonomy" id="495285"/>
    <lineage>
        <taxon>Eukaryota</taxon>
        <taxon>Fungi</taxon>
        <taxon>Dikarya</taxon>
        <taxon>Basidiomycota</taxon>
        <taxon>Agaricomycotina</taxon>
        <taxon>Agaricomycetes</taxon>
        <taxon>Agaricomycetidae</taxon>
        <taxon>Boletales</taxon>
        <taxon>Boletineae</taxon>
        <taxon>Boletaceae</taxon>
        <taxon>Boletoideae</taxon>
        <taxon>Boletus</taxon>
    </lineage>
</organism>
<feature type="region of interest" description="Disordered" evidence="1">
    <location>
        <begin position="129"/>
        <end position="156"/>
    </location>
</feature>
<dbReference type="EMBL" id="JAGFBS010000058">
    <property type="protein sequence ID" value="KAG6370017.1"/>
    <property type="molecule type" value="Genomic_DNA"/>
</dbReference>
<dbReference type="AlphaFoldDB" id="A0A8I2YDV1"/>
<accession>A0A8I2YDV1</accession>
<reference evidence="2" key="1">
    <citation type="submission" date="2021-03" db="EMBL/GenBank/DDBJ databases">
        <title>Evolutionary innovations through gain and loss of genes in the ectomycorrhizal Boletales.</title>
        <authorList>
            <person name="Wu G."/>
            <person name="Miyauchi S."/>
            <person name="Morin E."/>
            <person name="Yang Z.-L."/>
            <person name="Xu J."/>
            <person name="Martin F.M."/>
        </authorList>
    </citation>
    <scope>NUCLEOTIDE SEQUENCE</scope>
    <source>
        <strain evidence="2">BR01</strain>
    </source>
</reference>
<evidence type="ECO:0000256" key="1">
    <source>
        <dbReference type="SAM" id="MobiDB-lite"/>
    </source>
</evidence>
<gene>
    <name evidence="2" type="ORF">JVT61DRAFT_12536</name>
</gene>
<sequence length="156" mass="17756">MGVSPHSHGTLSVDPAWFDPPRSSAALWEGRLQVHPDTKPHDPIFQKWGGQVHLRPRLHMCSVGIYNAQFELASNHHPHRPHHQFSITHILHRGRKHLGYTHPQGHTKGQSTIPGEFVLMQCVSAQGSRPTQHMRMHVPTQSQPGQVFREDRRPTL</sequence>